<evidence type="ECO:0000313" key="1">
    <source>
        <dbReference type="EMBL" id="KIM50443.1"/>
    </source>
</evidence>
<dbReference type="Proteomes" id="UP000053989">
    <property type="component" value="Unassembled WGS sequence"/>
</dbReference>
<accession>A0A0C2YL10</accession>
<evidence type="ECO:0000313" key="2">
    <source>
        <dbReference type="Proteomes" id="UP000053989"/>
    </source>
</evidence>
<protein>
    <submittedName>
        <fullName evidence="1">Uncharacterized protein</fullName>
    </submittedName>
</protein>
<proteinExistence type="predicted"/>
<feature type="non-terminal residue" evidence="1">
    <location>
        <position position="134"/>
    </location>
</feature>
<dbReference type="InParanoid" id="A0A0C2YL10"/>
<sequence length="134" mass="15712">KILWDLYEHNFRFELVTLDHLLCPQIWSDPNNKCLDHIRQIFPGDSELTMCVERIPMKNEGMASQEPQEKRRYVEKFRVILSSWPTFPVDLEGSLLPSAVGTCVWVVKKQLARFYTQSFFDSFGQLPIVPRLIP</sequence>
<organism evidence="1 2">
    <name type="scientific">Scleroderma citrinum Foug A</name>
    <dbReference type="NCBI Taxonomy" id="1036808"/>
    <lineage>
        <taxon>Eukaryota</taxon>
        <taxon>Fungi</taxon>
        <taxon>Dikarya</taxon>
        <taxon>Basidiomycota</taxon>
        <taxon>Agaricomycotina</taxon>
        <taxon>Agaricomycetes</taxon>
        <taxon>Agaricomycetidae</taxon>
        <taxon>Boletales</taxon>
        <taxon>Sclerodermatineae</taxon>
        <taxon>Sclerodermataceae</taxon>
        <taxon>Scleroderma</taxon>
    </lineage>
</organism>
<keyword evidence="2" id="KW-1185">Reference proteome</keyword>
<dbReference type="AlphaFoldDB" id="A0A0C2YL10"/>
<feature type="non-terminal residue" evidence="1">
    <location>
        <position position="1"/>
    </location>
</feature>
<gene>
    <name evidence="1" type="ORF">SCLCIDRAFT_53787</name>
</gene>
<reference evidence="1 2" key="1">
    <citation type="submission" date="2014-04" db="EMBL/GenBank/DDBJ databases">
        <authorList>
            <consortium name="DOE Joint Genome Institute"/>
            <person name="Kuo A."/>
            <person name="Kohler A."/>
            <person name="Nagy L.G."/>
            <person name="Floudas D."/>
            <person name="Copeland A."/>
            <person name="Barry K.W."/>
            <person name="Cichocki N."/>
            <person name="Veneault-Fourrey C."/>
            <person name="LaButti K."/>
            <person name="Lindquist E.A."/>
            <person name="Lipzen A."/>
            <person name="Lundell T."/>
            <person name="Morin E."/>
            <person name="Murat C."/>
            <person name="Sun H."/>
            <person name="Tunlid A."/>
            <person name="Henrissat B."/>
            <person name="Grigoriev I.V."/>
            <person name="Hibbett D.S."/>
            <person name="Martin F."/>
            <person name="Nordberg H.P."/>
            <person name="Cantor M.N."/>
            <person name="Hua S.X."/>
        </authorList>
    </citation>
    <scope>NUCLEOTIDE SEQUENCE [LARGE SCALE GENOMIC DNA]</scope>
    <source>
        <strain evidence="1 2">Foug A</strain>
    </source>
</reference>
<name>A0A0C2YL10_9AGAM</name>
<dbReference type="HOGENOM" id="CLU_046162_3_0_1"/>
<dbReference type="EMBL" id="KN822436">
    <property type="protein sequence ID" value="KIM50443.1"/>
    <property type="molecule type" value="Genomic_DNA"/>
</dbReference>
<dbReference type="OrthoDB" id="2634326at2759"/>
<reference evidence="2" key="2">
    <citation type="submission" date="2015-01" db="EMBL/GenBank/DDBJ databases">
        <title>Evolutionary Origins and Diversification of the Mycorrhizal Mutualists.</title>
        <authorList>
            <consortium name="DOE Joint Genome Institute"/>
            <consortium name="Mycorrhizal Genomics Consortium"/>
            <person name="Kohler A."/>
            <person name="Kuo A."/>
            <person name="Nagy L.G."/>
            <person name="Floudas D."/>
            <person name="Copeland A."/>
            <person name="Barry K.W."/>
            <person name="Cichocki N."/>
            <person name="Veneault-Fourrey C."/>
            <person name="LaButti K."/>
            <person name="Lindquist E.A."/>
            <person name="Lipzen A."/>
            <person name="Lundell T."/>
            <person name="Morin E."/>
            <person name="Murat C."/>
            <person name="Riley R."/>
            <person name="Ohm R."/>
            <person name="Sun H."/>
            <person name="Tunlid A."/>
            <person name="Henrissat B."/>
            <person name="Grigoriev I.V."/>
            <person name="Hibbett D.S."/>
            <person name="Martin F."/>
        </authorList>
    </citation>
    <scope>NUCLEOTIDE SEQUENCE [LARGE SCALE GENOMIC DNA]</scope>
    <source>
        <strain evidence="2">Foug A</strain>
    </source>
</reference>